<dbReference type="RefSeq" id="WP_188451116.1">
    <property type="nucleotide sequence ID" value="NZ_BMFS01000002.1"/>
</dbReference>
<organism evidence="10 11">
    <name type="scientific">Glycocaulis albus</name>
    <dbReference type="NCBI Taxonomy" id="1382801"/>
    <lineage>
        <taxon>Bacteria</taxon>
        <taxon>Pseudomonadati</taxon>
        <taxon>Pseudomonadota</taxon>
        <taxon>Alphaproteobacteria</taxon>
        <taxon>Maricaulales</taxon>
        <taxon>Maricaulaceae</taxon>
        <taxon>Glycocaulis</taxon>
    </lineage>
</organism>
<keyword evidence="7 9" id="KW-0456">Lyase</keyword>
<dbReference type="PANTHER" id="PTHR30272:SF1">
    <property type="entry name" value="3-HYDROXYACYL-[ACYL-CARRIER-PROTEIN] DEHYDRATASE"/>
    <property type="match status" value="1"/>
</dbReference>
<dbReference type="EMBL" id="BMFS01000002">
    <property type="protein sequence ID" value="GGG93698.1"/>
    <property type="molecule type" value="Genomic_DNA"/>
</dbReference>
<evidence type="ECO:0000313" key="11">
    <source>
        <dbReference type="Proteomes" id="UP000648722"/>
    </source>
</evidence>
<accession>A0ABQ1XHL4</accession>
<keyword evidence="5 9" id="KW-0441">Lipid A biosynthesis</keyword>
<dbReference type="HAMAP" id="MF_00406">
    <property type="entry name" value="FabZ"/>
    <property type="match status" value="1"/>
</dbReference>
<comment type="caution">
    <text evidence="10">The sequence shown here is derived from an EMBL/GenBank/DDBJ whole genome shotgun (WGS) entry which is preliminary data.</text>
</comment>
<dbReference type="NCBIfam" id="NF000582">
    <property type="entry name" value="PRK00006.1"/>
    <property type="match status" value="1"/>
</dbReference>
<evidence type="ECO:0000256" key="6">
    <source>
        <dbReference type="ARBA" id="ARBA00023098"/>
    </source>
</evidence>
<dbReference type="InterPro" id="IPR013114">
    <property type="entry name" value="FabA_FabZ"/>
</dbReference>
<evidence type="ECO:0000256" key="3">
    <source>
        <dbReference type="ARBA" id="ARBA00022490"/>
    </source>
</evidence>
<evidence type="ECO:0000256" key="4">
    <source>
        <dbReference type="ARBA" id="ARBA00022516"/>
    </source>
</evidence>
<dbReference type="SUPFAM" id="SSF54637">
    <property type="entry name" value="Thioesterase/thiol ester dehydrase-isomerase"/>
    <property type="match status" value="1"/>
</dbReference>
<evidence type="ECO:0000256" key="7">
    <source>
        <dbReference type="ARBA" id="ARBA00023239"/>
    </source>
</evidence>
<comment type="catalytic activity">
    <reaction evidence="9">
        <text>a (3R)-hydroxyacyl-[ACP] = a (2E)-enoyl-[ACP] + H2O</text>
        <dbReference type="Rhea" id="RHEA:13097"/>
        <dbReference type="Rhea" id="RHEA-COMP:9925"/>
        <dbReference type="Rhea" id="RHEA-COMP:9945"/>
        <dbReference type="ChEBI" id="CHEBI:15377"/>
        <dbReference type="ChEBI" id="CHEBI:78784"/>
        <dbReference type="ChEBI" id="CHEBI:78827"/>
        <dbReference type="EC" id="4.2.1.59"/>
    </reaction>
</comment>
<keyword evidence="3 9" id="KW-0963">Cytoplasm</keyword>
<evidence type="ECO:0000256" key="2">
    <source>
        <dbReference type="ARBA" id="ARBA00009174"/>
    </source>
</evidence>
<protein>
    <recommendedName>
        <fullName evidence="9">3-hydroxyacyl-[acyl-carrier-protein] dehydratase FabZ</fullName>
        <ecNumber evidence="9">4.2.1.59</ecNumber>
    </recommendedName>
    <alternativeName>
        <fullName evidence="9">(3R)-hydroxymyristoyl-[acyl-carrier-protein] dehydratase</fullName>
        <shortName evidence="9">(3R)-hydroxymyristoyl-ACP dehydrase</shortName>
    </alternativeName>
    <alternativeName>
        <fullName evidence="9">Beta-hydroxyacyl-ACP dehydratase</fullName>
    </alternativeName>
</protein>
<comment type="function">
    <text evidence="8 9">Involved in unsaturated fatty acids biosynthesis. Catalyzes the dehydration of short chain beta-hydroxyacyl-ACPs and long chain saturated and unsaturated beta-hydroxyacyl-ACPs.</text>
</comment>
<name>A0ABQ1XHL4_9PROT</name>
<dbReference type="Gene3D" id="3.10.129.10">
    <property type="entry name" value="Hotdog Thioesterase"/>
    <property type="match status" value="1"/>
</dbReference>
<dbReference type="InterPro" id="IPR029069">
    <property type="entry name" value="HotDog_dom_sf"/>
</dbReference>
<keyword evidence="11" id="KW-1185">Reference proteome</keyword>
<evidence type="ECO:0000256" key="1">
    <source>
        <dbReference type="ARBA" id="ARBA00004496"/>
    </source>
</evidence>
<dbReference type="NCBIfam" id="TIGR01750">
    <property type="entry name" value="fabZ"/>
    <property type="match status" value="1"/>
</dbReference>
<dbReference type="EC" id="4.2.1.59" evidence="9"/>
<comment type="similarity">
    <text evidence="2 9">Belongs to the thioester dehydratase family. FabZ subfamily.</text>
</comment>
<evidence type="ECO:0000313" key="10">
    <source>
        <dbReference type="EMBL" id="GGG93698.1"/>
    </source>
</evidence>
<evidence type="ECO:0000256" key="8">
    <source>
        <dbReference type="ARBA" id="ARBA00025049"/>
    </source>
</evidence>
<comment type="subcellular location">
    <subcellularLocation>
        <location evidence="1 9">Cytoplasm</location>
    </subcellularLocation>
</comment>
<dbReference type="Pfam" id="PF07977">
    <property type="entry name" value="FabA"/>
    <property type="match status" value="1"/>
</dbReference>
<dbReference type="Proteomes" id="UP000648722">
    <property type="component" value="Unassembled WGS sequence"/>
</dbReference>
<dbReference type="InterPro" id="IPR010084">
    <property type="entry name" value="FabZ"/>
</dbReference>
<evidence type="ECO:0000256" key="9">
    <source>
        <dbReference type="HAMAP-Rule" id="MF_00406"/>
    </source>
</evidence>
<evidence type="ECO:0000256" key="5">
    <source>
        <dbReference type="ARBA" id="ARBA00022556"/>
    </source>
</evidence>
<dbReference type="PANTHER" id="PTHR30272">
    <property type="entry name" value="3-HYDROXYACYL-[ACYL-CARRIER-PROTEIN] DEHYDRATASE"/>
    <property type="match status" value="1"/>
</dbReference>
<reference evidence="11" key="1">
    <citation type="journal article" date="2019" name="Int. J. Syst. Evol. Microbiol.">
        <title>The Global Catalogue of Microorganisms (GCM) 10K type strain sequencing project: providing services to taxonomists for standard genome sequencing and annotation.</title>
        <authorList>
            <consortium name="The Broad Institute Genomics Platform"/>
            <consortium name="The Broad Institute Genome Sequencing Center for Infectious Disease"/>
            <person name="Wu L."/>
            <person name="Ma J."/>
        </authorList>
    </citation>
    <scope>NUCLEOTIDE SEQUENCE [LARGE SCALE GENOMIC DNA]</scope>
    <source>
        <strain evidence="11">CGMCC 1.12766</strain>
    </source>
</reference>
<gene>
    <name evidence="9 10" type="primary">fabZ</name>
    <name evidence="10" type="ORF">GCM10007420_06490</name>
</gene>
<proteinExistence type="inferred from homology"/>
<feature type="active site" evidence="9">
    <location>
        <position position="54"/>
    </location>
</feature>
<keyword evidence="4 9" id="KW-0444">Lipid biosynthesis</keyword>
<keyword evidence="6 9" id="KW-0443">Lipid metabolism</keyword>
<dbReference type="CDD" id="cd01288">
    <property type="entry name" value="FabZ"/>
    <property type="match status" value="1"/>
</dbReference>
<sequence length="156" mass="17024">MSDTGNMIGPDEILARLPHRFPFLLVDRAHSYVEGESIVGIKCVSAGEPYFQGHFPENPVMPGVLMIEALAQTGALLMSKTLDADIGNTVILFIGVDRARFRKPVRPGDVLEMPVRVVANRRGLFRFEGEARVNGAKVAEAEFSATSAQRQNGQEA</sequence>